<sequence length="338" mass="35258">MSGRGAVSGPGAVSGRGPEGGEGLGRGPVVGEPQQERVEGSPLAVAPVGPTRWVGSAVLRRALGRRGGAVGLGMLVAVALFAAFGSLASPWDVGEQDFEHLAVPPLTGGHLLGTDVGGFDAYAMLVAGTGRSLLVAAVVGVCAPLLGAAYGATIGLWGGRRERVGLWLLDMLLLMPAFLLVAVVMSAGGGQRQWWAGSAWTLAALLTLVGWMPVARLVRAQTRSLREREFVRAARYLGLSSGQIVRRHVLPHLSSYLVLAVVTGASLAIVTETLLSYLGIGVRPPEVSLGQLVGRSTGQLYAFPWLFWAPTVTLVWITLGLALLGDAVRDALDPRGRR</sequence>
<dbReference type="PANTHER" id="PTHR43386">
    <property type="entry name" value="OLIGOPEPTIDE TRANSPORT SYSTEM PERMEASE PROTEIN APPC"/>
    <property type="match status" value="1"/>
</dbReference>
<evidence type="ECO:0000313" key="11">
    <source>
        <dbReference type="EMBL" id="GAB96759.1"/>
    </source>
</evidence>
<evidence type="ECO:0000313" key="12">
    <source>
        <dbReference type="Proteomes" id="UP000008366"/>
    </source>
</evidence>
<proteinExistence type="inferred from homology"/>
<feature type="transmembrane region" description="Helical" evidence="8">
    <location>
        <begin position="194"/>
        <end position="218"/>
    </location>
</feature>
<dbReference type="RefSeq" id="WP_006593291.1">
    <property type="nucleotide sequence ID" value="NZ_BAHD01000047.1"/>
</dbReference>
<keyword evidence="2 8" id="KW-0813">Transport</keyword>
<feature type="transmembrane region" description="Helical" evidence="8">
    <location>
        <begin position="256"/>
        <end position="280"/>
    </location>
</feature>
<comment type="subcellular location">
    <subcellularLocation>
        <location evidence="1">Cell inner membrane</location>
        <topology evidence="1">Multi-pass membrane protein</topology>
    </subcellularLocation>
    <subcellularLocation>
        <location evidence="8">Cell membrane</location>
        <topology evidence="8">Multi-pass membrane protein</topology>
    </subcellularLocation>
</comment>
<protein>
    <submittedName>
        <fullName evidence="11">Putative peptide ABC transporter permease protein</fullName>
    </submittedName>
</protein>
<feature type="compositionally biased region" description="Gly residues" evidence="9">
    <location>
        <begin position="1"/>
        <end position="28"/>
    </location>
</feature>
<dbReference type="OrthoDB" id="6637947at2"/>
<feature type="transmembrane region" description="Helical" evidence="8">
    <location>
        <begin position="69"/>
        <end position="88"/>
    </location>
</feature>
<dbReference type="Pfam" id="PF00528">
    <property type="entry name" value="BPD_transp_1"/>
    <property type="match status" value="1"/>
</dbReference>
<evidence type="ECO:0000256" key="4">
    <source>
        <dbReference type="ARBA" id="ARBA00022519"/>
    </source>
</evidence>
<evidence type="ECO:0000256" key="1">
    <source>
        <dbReference type="ARBA" id="ARBA00004429"/>
    </source>
</evidence>
<evidence type="ECO:0000256" key="6">
    <source>
        <dbReference type="ARBA" id="ARBA00022989"/>
    </source>
</evidence>
<feature type="transmembrane region" description="Helical" evidence="8">
    <location>
        <begin position="133"/>
        <end position="157"/>
    </location>
</feature>
<keyword evidence="6 8" id="KW-1133">Transmembrane helix</keyword>
<dbReference type="GO" id="GO:0055085">
    <property type="term" value="P:transmembrane transport"/>
    <property type="evidence" value="ECO:0007669"/>
    <property type="project" value="InterPro"/>
</dbReference>
<name>K6XD62_9MICO</name>
<evidence type="ECO:0000256" key="2">
    <source>
        <dbReference type="ARBA" id="ARBA00022448"/>
    </source>
</evidence>
<reference evidence="11 12" key="1">
    <citation type="submission" date="2012-08" db="EMBL/GenBank/DDBJ databases">
        <title>Whole genome shotgun sequence of Kineosphaera limosa NBRC 100340.</title>
        <authorList>
            <person name="Yoshida I."/>
            <person name="Isaki S."/>
            <person name="Hosoyama A."/>
            <person name="Tsuchikane K."/>
            <person name="Katsumata H."/>
            <person name="Ando Y."/>
            <person name="Ohji S."/>
            <person name="Hamada M."/>
            <person name="Tamura T."/>
            <person name="Yamazoe A."/>
            <person name="Yamazaki S."/>
            <person name="Fujita N."/>
        </authorList>
    </citation>
    <scope>NUCLEOTIDE SEQUENCE [LARGE SCALE GENOMIC DNA]</scope>
    <source>
        <strain evidence="11 12">NBRC 100340</strain>
    </source>
</reference>
<accession>K6XD62</accession>
<evidence type="ECO:0000256" key="9">
    <source>
        <dbReference type="SAM" id="MobiDB-lite"/>
    </source>
</evidence>
<dbReference type="EMBL" id="BAHD01000047">
    <property type="protein sequence ID" value="GAB96759.1"/>
    <property type="molecule type" value="Genomic_DNA"/>
</dbReference>
<evidence type="ECO:0000256" key="3">
    <source>
        <dbReference type="ARBA" id="ARBA00022475"/>
    </source>
</evidence>
<feature type="domain" description="ABC transmembrane type-1" evidence="10">
    <location>
        <begin position="129"/>
        <end position="325"/>
    </location>
</feature>
<keyword evidence="4" id="KW-0997">Cell inner membrane</keyword>
<dbReference type="InterPro" id="IPR050366">
    <property type="entry name" value="BP-dependent_transpt_permease"/>
</dbReference>
<evidence type="ECO:0000259" key="10">
    <source>
        <dbReference type="PROSITE" id="PS50928"/>
    </source>
</evidence>
<dbReference type="AlphaFoldDB" id="K6XD62"/>
<dbReference type="STRING" id="1184609.KILIM_047_00210"/>
<dbReference type="Proteomes" id="UP000008366">
    <property type="component" value="Unassembled WGS sequence"/>
</dbReference>
<comment type="similarity">
    <text evidence="8">Belongs to the binding-protein-dependent transport system permease family.</text>
</comment>
<evidence type="ECO:0000256" key="5">
    <source>
        <dbReference type="ARBA" id="ARBA00022692"/>
    </source>
</evidence>
<dbReference type="eggNOG" id="COG1173">
    <property type="taxonomic scope" value="Bacteria"/>
</dbReference>
<dbReference type="CDD" id="cd06261">
    <property type="entry name" value="TM_PBP2"/>
    <property type="match status" value="1"/>
</dbReference>
<keyword evidence="7 8" id="KW-0472">Membrane</keyword>
<dbReference type="PROSITE" id="PS50928">
    <property type="entry name" value="ABC_TM1"/>
    <property type="match status" value="1"/>
</dbReference>
<dbReference type="PANTHER" id="PTHR43386:SF2">
    <property type="entry name" value="OLIGOPEPTIDE TRANSPORT SYSTEM PERMEASE PROTEIN OPPC"/>
    <property type="match status" value="1"/>
</dbReference>
<keyword evidence="5 8" id="KW-0812">Transmembrane</keyword>
<evidence type="ECO:0000256" key="7">
    <source>
        <dbReference type="ARBA" id="ARBA00023136"/>
    </source>
</evidence>
<comment type="caution">
    <text evidence="11">The sequence shown here is derived from an EMBL/GenBank/DDBJ whole genome shotgun (WGS) entry which is preliminary data.</text>
</comment>
<feature type="transmembrane region" description="Helical" evidence="8">
    <location>
        <begin position="164"/>
        <end position="188"/>
    </location>
</feature>
<evidence type="ECO:0000256" key="8">
    <source>
        <dbReference type="RuleBase" id="RU363032"/>
    </source>
</evidence>
<dbReference type="Gene3D" id="1.10.3720.10">
    <property type="entry name" value="MetI-like"/>
    <property type="match status" value="1"/>
</dbReference>
<dbReference type="SUPFAM" id="SSF161098">
    <property type="entry name" value="MetI-like"/>
    <property type="match status" value="1"/>
</dbReference>
<dbReference type="GO" id="GO:0005886">
    <property type="term" value="C:plasma membrane"/>
    <property type="evidence" value="ECO:0007669"/>
    <property type="project" value="UniProtKB-SubCell"/>
</dbReference>
<keyword evidence="3" id="KW-1003">Cell membrane</keyword>
<dbReference type="InterPro" id="IPR000515">
    <property type="entry name" value="MetI-like"/>
</dbReference>
<keyword evidence="12" id="KW-1185">Reference proteome</keyword>
<gene>
    <name evidence="11" type="ORF">KILIM_047_00210</name>
</gene>
<dbReference type="InterPro" id="IPR035906">
    <property type="entry name" value="MetI-like_sf"/>
</dbReference>
<feature type="region of interest" description="Disordered" evidence="9">
    <location>
        <begin position="1"/>
        <end position="42"/>
    </location>
</feature>
<feature type="transmembrane region" description="Helical" evidence="8">
    <location>
        <begin position="300"/>
        <end position="328"/>
    </location>
</feature>
<organism evidence="11 12">
    <name type="scientific">Kineosphaera limosa NBRC 100340</name>
    <dbReference type="NCBI Taxonomy" id="1184609"/>
    <lineage>
        <taxon>Bacteria</taxon>
        <taxon>Bacillati</taxon>
        <taxon>Actinomycetota</taxon>
        <taxon>Actinomycetes</taxon>
        <taxon>Micrococcales</taxon>
        <taxon>Dermatophilaceae</taxon>
        <taxon>Kineosphaera</taxon>
    </lineage>
</organism>